<evidence type="ECO:0000256" key="2">
    <source>
        <dbReference type="ARBA" id="ARBA00022679"/>
    </source>
</evidence>
<dbReference type="InterPro" id="IPR001173">
    <property type="entry name" value="Glyco_trans_2-like"/>
</dbReference>
<dbReference type="CDD" id="cd00761">
    <property type="entry name" value="Glyco_tranf_GTA_type"/>
    <property type="match status" value="1"/>
</dbReference>
<dbReference type="PANTHER" id="PTHR22916:SF51">
    <property type="entry name" value="GLYCOSYLTRANSFERASE EPSH-RELATED"/>
    <property type="match status" value="1"/>
</dbReference>
<accession>A0AA37NMH5</accession>
<dbReference type="Proteomes" id="UP001055105">
    <property type="component" value="Unassembled WGS sequence"/>
</dbReference>
<dbReference type="GO" id="GO:0016758">
    <property type="term" value="F:hexosyltransferase activity"/>
    <property type="evidence" value="ECO:0007669"/>
    <property type="project" value="UniProtKB-ARBA"/>
</dbReference>
<evidence type="ECO:0000256" key="1">
    <source>
        <dbReference type="ARBA" id="ARBA00022676"/>
    </source>
</evidence>
<organism evidence="4 5">
    <name type="scientific">Alistipes finegoldii</name>
    <dbReference type="NCBI Taxonomy" id="214856"/>
    <lineage>
        <taxon>Bacteria</taxon>
        <taxon>Pseudomonadati</taxon>
        <taxon>Bacteroidota</taxon>
        <taxon>Bacteroidia</taxon>
        <taxon>Bacteroidales</taxon>
        <taxon>Rikenellaceae</taxon>
        <taxon>Alistipes</taxon>
    </lineage>
</organism>
<dbReference type="AlphaFoldDB" id="A0AA37NMH5"/>
<dbReference type="Gene3D" id="3.90.550.10">
    <property type="entry name" value="Spore Coat Polysaccharide Biosynthesis Protein SpsA, Chain A"/>
    <property type="match status" value="1"/>
</dbReference>
<dbReference type="InterPro" id="IPR029044">
    <property type="entry name" value="Nucleotide-diphossugar_trans"/>
</dbReference>
<dbReference type="EMBL" id="BQOL01000002">
    <property type="protein sequence ID" value="GKI20021.1"/>
    <property type="molecule type" value="Genomic_DNA"/>
</dbReference>
<keyword evidence="1" id="KW-0328">Glycosyltransferase</keyword>
<dbReference type="RefSeq" id="WP_195291346.1">
    <property type="nucleotide sequence ID" value="NZ_AP025581.1"/>
</dbReference>
<evidence type="ECO:0000259" key="3">
    <source>
        <dbReference type="Pfam" id="PF00535"/>
    </source>
</evidence>
<dbReference type="SUPFAM" id="SSF53448">
    <property type="entry name" value="Nucleotide-diphospho-sugar transferases"/>
    <property type="match status" value="1"/>
</dbReference>
<feature type="domain" description="Glycosyltransferase 2-like" evidence="3">
    <location>
        <begin position="4"/>
        <end position="104"/>
    </location>
</feature>
<comment type="caution">
    <text evidence="4">The sequence shown here is derived from an EMBL/GenBank/DDBJ whole genome shotgun (WGS) entry which is preliminary data.</text>
</comment>
<evidence type="ECO:0000313" key="5">
    <source>
        <dbReference type="Proteomes" id="UP001055105"/>
    </source>
</evidence>
<keyword evidence="2" id="KW-0808">Transferase</keyword>
<reference evidence="4" key="1">
    <citation type="submission" date="2022-01" db="EMBL/GenBank/DDBJ databases">
        <title>Novel bile acid biosynthetic pathways are enriched in the microbiome of centenarians.</title>
        <authorList>
            <person name="Sato Y."/>
            <person name="Atarashi K."/>
            <person name="Plichta R.D."/>
            <person name="Arai Y."/>
            <person name="Sasajima S."/>
            <person name="Kearney M.S."/>
            <person name="Suda W."/>
            <person name="Takeshita K."/>
            <person name="Sasaki T."/>
            <person name="Okamoto S."/>
            <person name="Skelly N.A."/>
            <person name="Okamura Y."/>
            <person name="Vlamakis H."/>
            <person name="Li Y."/>
            <person name="Tanoue T."/>
            <person name="Takei H."/>
            <person name="Nittono H."/>
            <person name="Narushima S."/>
            <person name="Irie J."/>
            <person name="Itoh H."/>
            <person name="Moriya K."/>
            <person name="Sugiura Y."/>
            <person name="Suematsu M."/>
            <person name="Moritoki N."/>
            <person name="Shibata S."/>
            <person name="Littman R.D."/>
            <person name="Fischbach A.M."/>
            <person name="Uwamino Y."/>
            <person name="Inoue T."/>
            <person name="Honda A."/>
            <person name="Hattori M."/>
            <person name="Murai T."/>
            <person name="Xavier J.R."/>
            <person name="Hirose N."/>
            <person name="Honda K."/>
        </authorList>
    </citation>
    <scope>NUCLEOTIDE SEQUENCE</scope>
    <source>
        <strain evidence="4">CE91-St16</strain>
    </source>
</reference>
<dbReference type="PANTHER" id="PTHR22916">
    <property type="entry name" value="GLYCOSYLTRANSFERASE"/>
    <property type="match status" value="1"/>
</dbReference>
<dbReference type="Pfam" id="PF00535">
    <property type="entry name" value="Glycos_transf_2"/>
    <property type="match status" value="1"/>
</dbReference>
<proteinExistence type="predicted"/>
<sequence>MLVSVITPVYNTEKYLDECIGSILLQSMTDFELLLIDDGSTDGSGAICDRYAEKDKRIRVFHIPNGGVSAARNLGLDNARGEFVVFVDSDDRVTPDHLQQLADSNIGEDGVAFTNLFEERPASGRHPNGHTRIYAIPDCRVTGGRDACMPVLAQLLRRHCLGWTCNKMFSRATIERHGLRFDRSIRYAEDEIFTAQYCAHITHLVSNSNPTYHYRYVPTSLLRGKIDPMMLMRIRRYIHEQYKSLGYCDEILYLTTRTQFSRLRRELRRTKGWNAELANELAQGILDNWKFYRAYVRSEFRKGFYDTKALWIARLSCMINSRLWVKLVIKGLHI</sequence>
<name>A0AA37NMH5_9BACT</name>
<protein>
    <recommendedName>
        <fullName evidence="3">Glycosyltransferase 2-like domain-containing protein</fullName>
    </recommendedName>
</protein>
<evidence type="ECO:0000313" key="4">
    <source>
        <dbReference type="EMBL" id="GKI20021.1"/>
    </source>
</evidence>
<gene>
    <name evidence="4" type="ORF">CE91St16_29290</name>
</gene>